<dbReference type="GO" id="GO:0004672">
    <property type="term" value="F:protein kinase activity"/>
    <property type="evidence" value="ECO:0007669"/>
    <property type="project" value="InterPro"/>
</dbReference>
<proteinExistence type="predicted"/>
<dbReference type="OrthoDB" id="4516319at2"/>
<dbReference type="InterPro" id="IPR011009">
    <property type="entry name" value="Kinase-like_dom_sf"/>
</dbReference>
<dbReference type="PROSITE" id="PS50011">
    <property type="entry name" value="PROTEIN_KINASE_DOM"/>
    <property type="match status" value="1"/>
</dbReference>
<dbReference type="Gene3D" id="1.10.510.10">
    <property type="entry name" value="Transferase(Phosphotransferase) domain 1"/>
    <property type="match status" value="1"/>
</dbReference>
<evidence type="ECO:0000313" key="2">
    <source>
        <dbReference type="EMBL" id="OXY88948.1"/>
    </source>
</evidence>
<dbReference type="AlphaFoldDB" id="A0A233RZY1"/>
<dbReference type="RefSeq" id="WP_094221826.1">
    <property type="nucleotide sequence ID" value="NZ_MCGQ01000049.1"/>
</dbReference>
<gene>
    <name evidence="2" type="ORF">BEK98_39700</name>
</gene>
<dbReference type="InterPro" id="IPR000719">
    <property type="entry name" value="Prot_kinase_dom"/>
</dbReference>
<feature type="domain" description="Protein kinase" evidence="1">
    <location>
        <begin position="29"/>
        <end position="348"/>
    </location>
</feature>
<comment type="caution">
    <text evidence="2">The sequence shown here is derived from an EMBL/GenBank/DDBJ whole genome shotgun (WGS) entry which is preliminary data.</text>
</comment>
<evidence type="ECO:0000259" key="1">
    <source>
        <dbReference type="PROSITE" id="PS50011"/>
    </source>
</evidence>
<evidence type="ECO:0000313" key="3">
    <source>
        <dbReference type="Proteomes" id="UP000215483"/>
    </source>
</evidence>
<protein>
    <recommendedName>
        <fullName evidence="1">Protein kinase domain-containing protein</fullName>
    </recommendedName>
</protein>
<dbReference type="GO" id="GO:0005524">
    <property type="term" value="F:ATP binding"/>
    <property type="evidence" value="ECO:0007669"/>
    <property type="project" value="InterPro"/>
</dbReference>
<name>A0A233RZY1_STRDA</name>
<dbReference type="SUPFAM" id="SSF56112">
    <property type="entry name" value="Protein kinase-like (PK-like)"/>
    <property type="match status" value="2"/>
</dbReference>
<dbReference type="Proteomes" id="UP000215483">
    <property type="component" value="Unassembled WGS sequence"/>
</dbReference>
<sequence>MTSPERLAAHTRIARSLAPLDDRALAERVAAGEPLGTGIGGRAVRLLVDGRPVFVKRVPLTDLERLPGNERSTANLFGLPPYCHYGIGSPGYTAWRELAAHTLTTEGVLAGGFPGFPLLHHWRVLPDEPQPLPDELADVERAVDYWGTGARERLEALRTASASLTLFLEYVPHTLHDWLDAELRTDRADAACTRVAEGLTELTDALEGHRLLHFDAHFRNILTDGRTLYLTDFGLALGSTFQLDGEEREFLAQHRHYDRVYTAYHLVIWLVTALYGYGREEREEYIRALAAGARPEGVPRSAAGLLTRYAPVAATMGDFSRLLVRESRLTPYPHEDLRRAYNNSMLSA</sequence>
<organism evidence="2 3">
    <name type="scientific">Streptomyces diastatochromogenes</name>
    <dbReference type="NCBI Taxonomy" id="42236"/>
    <lineage>
        <taxon>Bacteria</taxon>
        <taxon>Bacillati</taxon>
        <taxon>Actinomycetota</taxon>
        <taxon>Actinomycetes</taxon>
        <taxon>Kitasatosporales</taxon>
        <taxon>Streptomycetaceae</taxon>
        <taxon>Streptomyces</taxon>
    </lineage>
</organism>
<keyword evidence="3" id="KW-1185">Reference proteome</keyword>
<reference evidence="2 3" key="1">
    <citation type="submission" date="2016-07" db="EMBL/GenBank/DDBJ databases">
        <title>Draft genome of Streptomyces diastatochromogenes.</title>
        <authorList>
            <person name="Podduturi R."/>
            <person name="Lukassen M.B."/>
            <person name="Clausen N."/>
            <person name="Nielsen J.L."/>
            <person name="Jorgensen N.O."/>
        </authorList>
    </citation>
    <scope>NUCLEOTIDE SEQUENCE [LARGE SCALE GENOMIC DNA]</scope>
    <source>
        <strain evidence="2 3">DSM 40608</strain>
    </source>
</reference>
<accession>A0A233RZY1</accession>
<dbReference type="EMBL" id="MCGQ01000049">
    <property type="protein sequence ID" value="OXY88948.1"/>
    <property type="molecule type" value="Genomic_DNA"/>
</dbReference>